<dbReference type="EMBL" id="AMCI01009610">
    <property type="protein sequence ID" value="EJW89240.1"/>
    <property type="molecule type" value="Genomic_DNA"/>
</dbReference>
<proteinExistence type="predicted"/>
<protein>
    <submittedName>
        <fullName evidence="1">Uncharacterized protein</fullName>
    </submittedName>
</protein>
<name>J9BNS8_9ZZZZ</name>
<accession>J9BNS8</accession>
<organism evidence="1">
    <name type="scientific">gut metagenome</name>
    <dbReference type="NCBI Taxonomy" id="749906"/>
    <lineage>
        <taxon>unclassified sequences</taxon>
        <taxon>metagenomes</taxon>
        <taxon>organismal metagenomes</taxon>
    </lineage>
</organism>
<evidence type="ECO:0000313" key="1">
    <source>
        <dbReference type="EMBL" id="EJW89240.1"/>
    </source>
</evidence>
<gene>
    <name evidence="1" type="ORF">EVA_22655</name>
</gene>
<reference evidence="1" key="1">
    <citation type="journal article" date="2012" name="PLoS ONE">
        <title>Gene sets for utilization of primary and secondary nutrition supplies in the distal gut of endangered iberian lynx.</title>
        <authorList>
            <person name="Alcaide M."/>
            <person name="Messina E."/>
            <person name="Richter M."/>
            <person name="Bargiela R."/>
            <person name="Peplies J."/>
            <person name="Huws S.A."/>
            <person name="Newbold C.J."/>
            <person name="Golyshin P.N."/>
            <person name="Simon M.A."/>
            <person name="Lopez G."/>
            <person name="Yakimov M.M."/>
            <person name="Ferrer M."/>
        </authorList>
    </citation>
    <scope>NUCLEOTIDE SEQUENCE</scope>
</reference>
<comment type="caution">
    <text evidence="1">The sequence shown here is derived from an EMBL/GenBank/DDBJ whole genome shotgun (WGS) entry which is preliminary data.</text>
</comment>
<dbReference type="AlphaFoldDB" id="J9BNS8"/>
<sequence>MQSSHYYNLLGFGIFHLNMLHNRALDLTRIVLKAIFANK</sequence>